<organism evidence="1 2">
    <name type="scientific">Botrytis elliptica</name>
    <dbReference type="NCBI Taxonomy" id="278938"/>
    <lineage>
        <taxon>Eukaryota</taxon>
        <taxon>Fungi</taxon>
        <taxon>Dikarya</taxon>
        <taxon>Ascomycota</taxon>
        <taxon>Pezizomycotina</taxon>
        <taxon>Leotiomycetes</taxon>
        <taxon>Helotiales</taxon>
        <taxon>Sclerotiniaceae</taxon>
        <taxon>Botrytis</taxon>
    </lineage>
</organism>
<dbReference type="AlphaFoldDB" id="A0A4Z1JDB0"/>
<accession>A0A4Z1JDB0</accession>
<gene>
    <name evidence="1" type="ORF">BELL_0543g00020</name>
</gene>
<name>A0A4Z1JDB0_9HELO</name>
<proteinExistence type="predicted"/>
<sequence length="141" mass="15271">MSGILQPEIHLSSPRFQNKQLPAAIEKKCPTVNKGGVVGTKTEDGNKVDLHGSIAPYLVVTPELSEDGKGGTGRTNLYALIVEKPAPNGLFLPTIVSQSKVFYLARDRNSSTTRDKRASEWNKLAAKEAFRNAPPAVLSKK</sequence>
<comment type="caution">
    <text evidence="1">The sequence shown here is derived from an EMBL/GenBank/DDBJ whole genome shotgun (WGS) entry which is preliminary data.</text>
</comment>
<dbReference type="EMBL" id="PQXM01000541">
    <property type="protein sequence ID" value="TGO71675.1"/>
    <property type="molecule type" value="Genomic_DNA"/>
</dbReference>
<evidence type="ECO:0000313" key="2">
    <source>
        <dbReference type="Proteomes" id="UP000297229"/>
    </source>
</evidence>
<keyword evidence="2" id="KW-1185">Reference proteome</keyword>
<evidence type="ECO:0000313" key="1">
    <source>
        <dbReference type="EMBL" id="TGO71675.1"/>
    </source>
</evidence>
<protein>
    <submittedName>
        <fullName evidence="1">Uncharacterized protein</fullName>
    </submittedName>
</protein>
<reference evidence="1 2" key="1">
    <citation type="submission" date="2017-12" db="EMBL/GenBank/DDBJ databases">
        <title>Comparative genomics of Botrytis spp.</title>
        <authorList>
            <person name="Valero-Jimenez C.A."/>
            <person name="Tapia P."/>
            <person name="Veloso J."/>
            <person name="Silva-Moreno E."/>
            <person name="Staats M."/>
            <person name="Valdes J.H."/>
            <person name="Van Kan J.A.L."/>
        </authorList>
    </citation>
    <scope>NUCLEOTIDE SEQUENCE [LARGE SCALE GENOMIC DNA]</scope>
    <source>
        <strain evidence="1 2">Be9601</strain>
    </source>
</reference>
<dbReference type="Proteomes" id="UP000297229">
    <property type="component" value="Unassembled WGS sequence"/>
</dbReference>